<keyword evidence="4" id="KW-0442">Lipid degradation</keyword>
<dbReference type="Pfam" id="PF00561">
    <property type="entry name" value="Abhydrolase_1"/>
    <property type="match status" value="1"/>
</dbReference>
<keyword evidence="7 8" id="KW-0472">Membrane</keyword>
<comment type="caution">
    <text evidence="10">The sequence shown here is derived from an EMBL/GenBank/DDBJ whole genome shotgun (WGS) entry which is preliminary data.</text>
</comment>
<dbReference type="InterPro" id="IPR029058">
    <property type="entry name" value="AB_hydrolase_fold"/>
</dbReference>
<dbReference type="SUPFAM" id="SSF53474">
    <property type="entry name" value="alpha/beta-Hydrolases"/>
    <property type="match status" value="1"/>
</dbReference>
<gene>
    <name evidence="10" type="ORF">OGAPHI_002042</name>
</gene>
<keyword evidence="5 8" id="KW-1133">Transmembrane helix</keyword>
<evidence type="ECO:0000256" key="5">
    <source>
        <dbReference type="ARBA" id="ARBA00022989"/>
    </source>
</evidence>
<keyword evidence="11" id="KW-1185">Reference proteome</keyword>
<evidence type="ECO:0000256" key="7">
    <source>
        <dbReference type="ARBA" id="ARBA00023136"/>
    </source>
</evidence>
<evidence type="ECO:0000313" key="11">
    <source>
        <dbReference type="Proteomes" id="UP000769157"/>
    </source>
</evidence>
<dbReference type="FunFam" id="3.40.50.1820:FF:000095">
    <property type="entry name" value="Triglyceride lipase-cholesterol esterase"/>
    <property type="match status" value="1"/>
</dbReference>
<evidence type="ECO:0000256" key="2">
    <source>
        <dbReference type="ARBA" id="ARBA00022692"/>
    </source>
</evidence>
<reference evidence="10" key="2">
    <citation type="submission" date="2021-01" db="EMBL/GenBank/DDBJ databases">
        <authorList>
            <person name="Schikora-Tamarit M.A."/>
        </authorList>
    </citation>
    <scope>NUCLEOTIDE SEQUENCE</scope>
    <source>
        <strain evidence="10">CBS6075</strain>
    </source>
</reference>
<protein>
    <recommendedName>
        <fullName evidence="9">AB hydrolase-1 domain-containing protein</fullName>
    </recommendedName>
</protein>
<reference evidence="10" key="1">
    <citation type="journal article" date="2021" name="Open Biol.">
        <title>Shared evolutionary footprints suggest mitochondrial oxidative damage underlies multiple complex I losses in fungi.</title>
        <authorList>
            <person name="Schikora-Tamarit M.A."/>
            <person name="Marcet-Houben M."/>
            <person name="Nosek J."/>
            <person name="Gabaldon T."/>
        </authorList>
    </citation>
    <scope>NUCLEOTIDE SEQUENCE</scope>
    <source>
        <strain evidence="10">CBS6075</strain>
    </source>
</reference>
<evidence type="ECO:0000256" key="4">
    <source>
        <dbReference type="ARBA" id="ARBA00022963"/>
    </source>
</evidence>
<feature type="domain" description="AB hydrolase-1" evidence="9">
    <location>
        <begin position="126"/>
        <end position="399"/>
    </location>
</feature>
<keyword evidence="6" id="KW-0443">Lipid metabolism</keyword>
<evidence type="ECO:0000256" key="1">
    <source>
        <dbReference type="ARBA" id="ARBA00004167"/>
    </source>
</evidence>
<evidence type="ECO:0000259" key="9">
    <source>
        <dbReference type="Pfam" id="PF00561"/>
    </source>
</evidence>
<evidence type="ECO:0000256" key="3">
    <source>
        <dbReference type="ARBA" id="ARBA00022801"/>
    </source>
</evidence>
<comment type="subcellular location">
    <subcellularLocation>
        <location evidence="1">Membrane</location>
        <topology evidence="1">Single-pass membrane protein</topology>
    </subcellularLocation>
</comment>
<dbReference type="GeneID" id="70234009"/>
<organism evidence="10 11">
    <name type="scientific">Ogataea philodendri</name>
    <dbReference type="NCBI Taxonomy" id="1378263"/>
    <lineage>
        <taxon>Eukaryota</taxon>
        <taxon>Fungi</taxon>
        <taxon>Dikarya</taxon>
        <taxon>Ascomycota</taxon>
        <taxon>Saccharomycotina</taxon>
        <taxon>Pichiomycetes</taxon>
        <taxon>Pichiales</taxon>
        <taxon>Pichiaceae</taxon>
        <taxon>Ogataea</taxon>
    </lineage>
</organism>
<dbReference type="GO" id="GO:0016042">
    <property type="term" value="P:lipid catabolic process"/>
    <property type="evidence" value="ECO:0007669"/>
    <property type="project" value="UniProtKB-KW"/>
</dbReference>
<evidence type="ECO:0000313" key="10">
    <source>
        <dbReference type="EMBL" id="KAH3668288.1"/>
    </source>
</evidence>
<keyword evidence="3" id="KW-0378">Hydrolase</keyword>
<proteinExistence type="predicted"/>
<keyword evidence="2 8" id="KW-0812">Transmembrane</keyword>
<dbReference type="PANTHER" id="PTHR11005">
    <property type="entry name" value="LYSOSOMAL ACID LIPASE-RELATED"/>
    <property type="match status" value="1"/>
</dbReference>
<sequence length="467" mass="53890">MFNQVKLRLEDITSVGVIVLEQLILGITWFLPEPLIAFFTGLAKFLFSLQVTRNPLYNRYLYSGNLQDDKLLKRAEELRKADDFQELCAIYGYKSESHLVQTRDGYLLTVHRINPEQNGFRPNGEIVYFQHGLLMNSEIWVLMANSEENLPFRLCELGYDVYLGNNRGNKYSSRHTSLSVNEDEFWNFSIDEFALYDIPDSLDYVLKLNNMSKLTYIGFSQGCSQVLAAISINNDLNSKIGKLILISPATTPKKLSNWLINSIVHFQPALIYLLFGRKILMKSVLFWRNITYPPFFTKLIDISNDILFDWKSLNIDPIQKFISYFHLYSTTSVKSVVHWFQIIKSKKFQMYQESDLFSAFEYPIHSHIKLSKILLIYGMSDSLVDIKLMIEQLPQFSECKMSVLTAADVNMKPLLTDEDEKLEDTVKASDGTSLNIVGVENYEHLDLIWGENISYYVTGNVTAFLAE</sequence>
<accession>A0A9P8P9Q3</accession>
<dbReference type="Proteomes" id="UP000769157">
    <property type="component" value="Unassembled WGS sequence"/>
</dbReference>
<evidence type="ECO:0000256" key="6">
    <source>
        <dbReference type="ARBA" id="ARBA00023098"/>
    </source>
</evidence>
<dbReference type="EMBL" id="JAEUBE010000158">
    <property type="protein sequence ID" value="KAH3668288.1"/>
    <property type="molecule type" value="Genomic_DNA"/>
</dbReference>
<dbReference type="GO" id="GO:0016020">
    <property type="term" value="C:membrane"/>
    <property type="evidence" value="ECO:0007669"/>
    <property type="project" value="UniProtKB-SubCell"/>
</dbReference>
<dbReference type="GO" id="GO:0016787">
    <property type="term" value="F:hydrolase activity"/>
    <property type="evidence" value="ECO:0007669"/>
    <property type="project" value="UniProtKB-KW"/>
</dbReference>
<dbReference type="AlphaFoldDB" id="A0A9P8P9Q3"/>
<evidence type="ECO:0000256" key="8">
    <source>
        <dbReference type="SAM" id="Phobius"/>
    </source>
</evidence>
<dbReference type="Gene3D" id="3.40.50.1820">
    <property type="entry name" value="alpha/beta hydrolase"/>
    <property type="match status" value="1"/>
</dbReference>
<dbReference type="RefSeq" id="XP_046062702.1">
    <property type="nucleotide sequence ID" value="XM_046202869.1"/>
</dbReference>
<dbReference type="InterPro" id="IPR000073">
    <property type="entry name" value="AB_hydrolase_1"/>
</dbReference>
<name>A0A9P8P9Q3_9ASCO</name>
<feature type="transmembrane region" description="Helical" evidence="8">
    <location>
        <begin position="12"/>
        <end position="31"/>
    </location>
</feature>
<dbReference type="OrthoDB" id="9974421at2759"/>